<comment type="caution">
    <text evidence="2">The sequence shown here is derived from an EMBL/GenBank/DDBJ whole genome shotgun (WGS) entry which is preliminary data.</text>
</comment>
<dbReference type="EMBL" id="LNYS01000006">
    <property type="protein sequence ID" value="KTD51482.1"/>
    <property type="molecule type" value="Genomic_DNA"/>
</dbReference>
<feature type="region of interest" description="Disordered" evidence="1">
    <location>
        <begin position="810"/>
        <end position="832"/>
    </location>
</feature>
<reference evidence="2 3" key="1">
    <citation type="submission" date="2015-11" db="EMBL/GenBank/DDBJ databases">
        <title>Genomic analysis of 38 Legionella species identifies large and diverse effector repertoires.</title>
        <authorList>
            <person name="Burstein D."/>
            <person name="Amaro F."/>
            <person name="Zusman T."/>
            <person name="Lifshitz Z."/>
            <person name="Cohen O."/>
            <person name="Gilbert J.A."/>
            <person name="Pupko T."/>
            <person name="Shuman H.A."/>
            <person name="Segal G."/>
        </authorList>
    </citation>
    <scope>NUCLEOTIDE SEQUENCE [LARGE SCALE GENOMIC DNA]</scope>
    <source>
        <strain evidence="2 3">CDC#1442-AUS-E</strain>
    </source>
</reference>
<name>A0A0W0Y3X1_9GAMM</name>
<dbReference type="OrthoDB" id="5652047at2"/>
<proteinExistence type="predicted"/>
<sequence>MTMPAKTKEERTLTVAIQYIDLIIKTLEDTHLLTEALNGPQAIWLDKRKIKLENADLEPFFSQEGRLNEKYQFDSRIDEFLRKIPLPPESTDRDRFQLYALMFSLPGTLYNQIRPVSFSNLENPTASPEFQEWHAQFDLYNTDAPKTVYEALEPVTSLDDFKKQLVAVKAKLEQQHNSIISIAETKNPQLLLNREMLKEKEEIVEGNKLQIVKDFERNLTLNGQAFTLNNETAVPDLAKALEISEEQSMALIEAQSQHLYYAINCFISIKQDAAINTQLSERGIYVSWNEESIQWNIQKKGEQITQTVFVQGLEFRDQNKQLIHSIDASLSINFAFNTETGLWERNDAVHFSGSDSDKVFMTELMNAKHFDINGRAELKPLVPYQFPKINQLLDFYLYDRENFAQRLKNNLPEQAEAITAFLTGLEEALKKQSLSLHDFINSNEPKELHEFLRTNPEIKELLERGEFVVSNLIEKEPLLMPATKNDAIVWKYKALRDIAEASEKRFDQYWLLIGKSLAPKEVLDALNTPAAGLDKPGNAWKLDKMTALWKQAYPDQMNLPDEDIRFILQTHNQFSSIASRSPAVFDQLMTHLMMFRDAQSKDVPSQLSYRVLITQLSCMVDSLPANLANDFIELYKNNILNNNIPMQEALAAANLPPSHPLSGLARQYDVFVTHSVSTVYHFDKEEANQKLFFAAVIELRGRAESPEVNSGDRMIIRKMADNLTMHGMNYFSGQAHDKKDLQAFRKTAVTMIETAEDQLSSKSRTWLGRQFQKLLSWIGQYVPLLKPKETKADQTVSSVKDSMKFLSFKEQIKEARGDDPKPDDSSPANKVM</sequence>
<organism evidence="2 3">
    <name type="scientific">Legionella quinlivanii</name>
    <dbReference type="NCBI Taxonomy" id="45073"/>
    <lineage>
        <taxon>Bacteria</taxon>
        <taxon>Pseudomonadati</taxon>
        <taxon>Pseudomonadota</taxon>
        <taxon>Gammaproteobacteria</taxon>
        <taxon>Legionellales</taxon>
        <taxon>Legionellaceae</taxon>
        <taxon>Legionella</taxon>
    </lineage>
</organism>
<evidence type="ECO:0000313" key="2">
    <source>
        <dbReference type="EMBL" id="KTD51482.1"/>
    </source>
</evidence>
<accession>A0A0W0Y3X1</accession>
<dbReference type="STRING" id="45073.Lqui_0326"/>
<feature type="compositionally biased region" description="Basic and acidic residues" evidence="1">
    <location>
        <begin position="810"/>
        <end position="824"/>
    </location>
</feature>
<dbReference type="Proteomes" id="UP000054618">
    <property type="component" value="Unassembled WGS sequence"/>
</dbReference>
<gene>
    <name evidence="2" type="ORF">Lqui_0326</name>
</gene>
<keyword evidence="3" id="KW-1185">Reference proteome</keyword>
<protein>
    <submittedName>
        <fullName evidence="2">Uncharacterized protein</fullName>
    </submittedName>
</protein>
<dbReference type="AlphaFoldDB" id="A0A0W0Y3X1"/>
<evidence type="ECO:0000313" key="3">
    <source>
        <dbReference type="Proteomes" id="UP000054618"/>
    </source>
</evidence>
<dbReference type="RefSeq" id="WP_058506460.1">
    <property type="nucleotide sequence ID" value="NZ_CAAAIK010000019.1"/>
</dbReference>
<evidence type="ECO:0000256" key="1">
    <source>
        <dbReference type="SAM" id="MobiDB-lite"/>
    </source>
</evidence>
<dbReference type="PATRIC" id="fig|45073.5.peg.351"/>